<evidence type="ECO:0000256" key="3">
    <source>
        <dbReference type="SAM" id="MobiDB-lite"/>
    </source>
</evidence>
<evidence type="ECO:0000256" key="4">
    <source>
        <dbReference type="SAM" id="Phobius"/>
    </source>
</evidence>
<sequence length="664" mass="74083">MTVHVKMKFGEFEYDPASGDLAGPAGTIRLHDKPGQVLQALAAHEGEVVTRDALQKRLWPEDTHVDFSNNLNAAVKRLRDALGDQAADPHYVETIPRKGYRLIVPVEMIDLVQAPPSPEKEEPHTANREEEEQVPVPPEPTAPPPTQADAQTAAPNPARTKPRRRSRGPWPYLTVSLVLVVLGVAAFWRGRATVANPPEGKIMLAVLPFQNYTGDARENDFADGLTEELITHLGRLQPERLGVISRISAMTYRDAPKTIAEIGQELGVHYILEGSLRRSGNRGRITAQLIQVADQTHLWAENYDFEPGDMLAIQDRVAHQVAKTLTLELLDGAMPAIARASLADTRAYHAFLRGRNAWFQFNGDAYLRAVAHFEEALTISPDAAIVYAGLADTYNLLAFTSKMNQAEAFELAKSTAHEGLQRDPDSAEAHNALAFALLYHDRDFVQSEFHFRKAVDLNPGFAMAYHWYAGLLSARNRHDEAIAAMETSLRLDPVSLSLRSDLGWYFLFADRPEEAVTAFKETLARNEHYGWAMGGLAQAYFELGLYKQACYTLRKSLHLDGWSETETAFLDGPNPRRAWFDALSVQKEKRLREVQGDPSGYALEMAMYCAQLGSIDEAFTWLDQAHADTWLVFLEVDPRLDRLHADPRFRPLANSLGLNGVFGK</sequence>
<evidence type="ECO:0000313" key="6">
    <source>
        <dbReference type="EMBL" id="QTD48400.1"/>
    </source>
</evidence>
<dbReference type="GO" id="GO:0006355">
    <property type="term" value="P:regulation of DNA-templated transcription"/>
    <property type="evidence" value="ECO:0007669"/>
    <property type="project" value="InterPro"/>
</dbReference>
<dbReference type="Gene3D" id="1.25.40.10">
    <property type="entry name" value="Tetratricopeptide repeat domain"/>
    <property type="match status" value="1"/>
</dbReference>
<dbReference type="RefSeq" id="WP_237378053.1">
    <property type="nucleotide sequence ID" value="NZ_CP071793.1"/>
</dbReference>
<keyword evidence="4" id="KW-0472">Membrane</keyword>
<dbReference type="InterPro" id="IPR036388">
    <property type="entry name" value="WH-like_DNA-bd_sf"/>
</dbReference>
<feature type="domain" description="OmpR/PhoB-type" evidence="5">
    <location>
        <begin position="4"/>
        <end position="104"/>
    </location>
</feature>
<feature type="compositionally biased region" description="Low complexity" evidence="3">
    <location>
        <begin position="147"/>
        <end position="158"/>
    </location>
</feature>
<dbReference type="EMBL" id="CP071793">
    <property type="protein sequence ID" value="QTD48400.1"/>
    <property type="molecule type" value="Genomic_DNA"/>
</dbReference>
<dbReference type="CDD" id="cd00383">
    <property type="entry name" value="trans_reg_C"/>
    <property type="match status" value="1"/>
</dbReference>
<gene>
    <name evidence="6" type="ORF">J3U87_22705</name>
</gene>
<feature type="region of interest" description="Disordered" evidence="3">
    <location>
        <begin position="113"/>
        <end position="167"/>
    </location>
</feature>
<keyword evidence="1 2" id="KW-0238">DNA-binding</keyword>
<evidence type="ECO:0000256" key="2">
    <source>
        <dbReference type="PROSITE-ProRule" id="PRU01091"/>
    </source>
</evidence>
<dbReference type="InterPro" id="IPR001867">
    <property type="entry name" value="OmpR/PhoB-type_DNA-bd"/>
</dbReference>
<feature type="compositionally biased region" description="Basic and acidic residues" evidence="3">
    <location>
        <begin position="118"/>
        <end position="128"/>
    </location>
</feature>
<feature type="compositionally biased region" description="Pro residues" evidence="3">
    <location>
        <begin position="135"/>
        <end position="146"/>
    </location>
</feature>
<dbReference type="PANTHER" id="PTHR12558">
    <property type="entry name" value="CELL DIVISION CYCLE 16,23,27"/>
    <property type="match status" value="1"/>
</dbReference>
<dbReference type="Gene3D" id="1.10.10.10">
    <property type="entry name" value="Winged helix-like DNA-binding domain superfamily/Winged helix DNA-binding domain"/>
    <property type="match status" value="1"/>
</dbReference>
<dbReference type="Pfam" id="PF00486">
    <property type="entry name" value="Trans_reg_C"/>
    <property type="match status" value="1"/>
</dbReference>
<dbReference type="PROSITE" id="PS51755">
    <property type="entry name" value="OMPR_PHOB"/>
    <property type="match status" value="1"/>
</dbReference>
<protein>
    <submittedName>
        <fullName evidence="6">Winged helix-turn-helix domain-containing protein</fullName>
    </submittedName>
</protein>
<dbReference type="SMART" id="SM00862">
    <property type="entry name" value="Trans_reg_C"/>
    <property type="match status" value="1"/>
</dbReference>
<evidence type="ECO:0000256" key="1">
    <source>
        <dbReference type="ARBA" id="ARBA00023125"/>
    </source>
</evidence>
<dbReference type="InterPro" id="IPR016032">
    <property type="entry name" value="Sig_transdc_resp-reg_C-effctor"/>
</dbReference>
<dbReference type="KEGG" id="scor:J3U87_22705"/>
<dbReference type="SMART" id="SM00028">
    <property type="entry name" value="TPR"/>
    <property type="match status" value="4"/>
</dbReference>
<keyword evidence="4" id="KW-1133">Transmembrane helix</keyword>
<dbReference type="Proteomes" id="UP000663929">
    <property type="component" value="Chromosome"/>
</dbReference>
<name>A0A8A4TFS0_SULCO</name>
<dbReference type="PANTHER" id="PTHR12558:SF13">
    <property type="entry name" value="CELL DIVISION CYCLE PROTEIN 27 HOMOLOG"/>
    <property type="match status" value="1"/>
</dbReference>
<proteinExistence type="predicted"/>
<dbReference type="Gene3D" id="3.40.50.10070">
    <property type="entry name" value="TolB, N-terminal domain"/>
    <property type="match status" value="1"/>
</dbReference>
<evidence type="ECO:0000259" key="5">
    <source>
        <dbReference type="PROSITE" id="PS51755"/>
    </source>
</evidence>
<accession>A0A8A4TFS0</accession>
<keyword evidence="7" id="KW-1185">Reference proteome</keyword>
<dbReference type="InterPro" id="IPR019734">
    <property type="entry name" value="TPR_rpt"/>
</dbReference>
<evidence type="ECO:0000313" key="7">
    <source>
        <dbReference type="Proteomes" id="UP000663929"/>
    </source>
</evidence>
<dbReference type="SUPFAM" id="SSF48452">
    <property type="entry name" value="TPR-like"/>
    <property type="match status" value="1"/>
</dbReference>
<dbReference type="AlphaFoldDB" id="A0A8A4TFS0"/>
<dbReference type="Pfam" id="PF14559">
    <property type="entry name" value="TPR_19"/>
    <property type="match status" value="1"/>
</dbReference>
<dbReference type="GO" id="GO:0003677">
    <property type="term" value="F:DNA binding"/>
    <property type="evidence" value="ECO:0007669"/>
    <property type="project" value="UniProtKB-UniRule"/>
</dbReference>
<dbReference type="GO" id="GO:0000160">
    <property type="term" value="P:phosphorelay signal transduction system"/>
    <property type="evidence" value="ECO:0007669"/>
    <property type="project" value="InterPro"/>
</dbReference>
<feature type="transmembrane region" description="Helical" evidence="4">
    <location>
        <begin position="169"/>
        <end position="188"/>
    </location>
</feature>
<organism evidence="6 7">
    <name type="scientific">Sulfidibacter corallicola</name>
    <dbReference type="NCBI Taxonomy" id="2818388"/>
    <lineage>
        <taxon>Bacteria</taxon>
        <taxon>Pseudomonadati</taxon>
        <taxon>Acidobacteriota</taxon>
        <taxon>Holophagae</taxon>
        <taxon>Acanthopleuribacterales</taxon>
        <taxon>Acanthopleuribacteraceae</taxon>
        <taxon>Sulfidibacter</taxon>
    </lineage>
</organism>
<dbReference type="SUPFAM" id="SSF46894">
    <property type="entry name" value="C-terminal effector domain of the bipartite response regulators"/>
    <property type="match status" value="1"/>
</dbReference>
<dbReference type="Pfam" id="PF13181">
    <property type="entry name" value="TPR_8"/>
    <property type="match status" value="1"/>
</dbReference>
<feature type="DNA-binding region" description="OmpR/PhoB-type" evidence="2">
    <location>
        <begin position="4"/>
        <end position="104"/>
    </location>
</feature>
<dbReference type="InterPro" id="IPR011990">
    <property type="entry name" value="TPR-like_helical_dom_sf"/>
</dbReference>
<keyword evidence="4" id="KW-0812">Transmembrane</keyword>
<reference evidence="6" key="1">
    <citation type="submission" date="2021-03" db="EMBL/GenBank/DDBJ databases">
        <title>Acanthopleuribacteraceae sp. M133.</title>
        <authorList>
            <person name="Wang G."/>
        </authorList>
    </citation>
    <scope>NUCLEOTIDE SEQUENCE</scope>
    <source>
        <strain evidence="6">M133</strain>
    </source>
</reference>